<gene>
    <name evidence="1" type="ORF">C1O66_12165</name>
</gene>
<organism evidence="1 2">
    <name type="scientific">Kinneretia aquatilis</name>
    <dbReference type="NCBI Taxonomy" id="2070761"/>
    <lineage>
        <taxon>Bacteria</taxon>
        <taxon>Pseudomonadati</taxon>
        <taxon>Pseudomonadota</taxon>
        <taxon>Betaproteobacteria</taxon>
        <taxon>Burkholderiales</taxon>
        <taxon>Sphaerotilaceae</taxon>
        <taxon>Roseateles</taxon>
    </lineage>
</organism>
<dbReference type="Proteomes" id="UP000235916">
    <property type="component" value="Unassembled WGS sequence"/>
</dbReference>
<evidence type="ECO:0000313" key="2">
    <source>
        <dbReference type="Proteomes" id="UP000235916"/>
    </source>
</evidence>
<name>A0A2N8KXM5_9BURK</name>
<dbReference type="EMBL" id="POSP01000003">
    <property type="protein sequence ID" value="PND38200.1"/>
    <property type="molecule type" value="Genomic_DNA"/>
</dbReference>
<protein>
    <submittedName>
        <fullName evidence="1">Uncharacterized protein</fullName>
    </submittedName>
</protein>
<comment type="caution">
    <text evidence="1">The sequence shown here is derived from an EMBL/GenBank/DDBJ whole genome shotgun (WGS) entry which is preliminary data.</text>
</comment>
<evidence type="ECO:0000313" key="1">
    <source>
        <dbReference type="EMBL" id="PND38200.1"/>
    </source>
</evidence>
<dbReference type="AlphaFoldDB" id="A0A2N8KXM5"/>
<reference evidence="1 2" key="1">
    <citation type="submission" date="2018-01" db="EMBL/GenBank/DDBJ databases">
        <title>Draft genome sequence of Paucibacter aquatile CR182 isolated from freshwater of the Nakdong River.</title>
        <authorList>
            <person name="Choi A."/>
            <person name="Chung E.J."/>
        </authorList>
    </citation>
    <scope>NUCLEOTIDE SEQUENCE [LARGE SCALE GENOMIC DNA]</scope>
    <source>
        <strain evidence="1 2">CR182</strain>
    </source>
</reference>
<accession>A0A2N8KXM5</accession>
<proteinExistence type="predicted"/>
<sequence>MSLIVSVLSSRAQARLASRLTDSTNISKEAREYKLKQLTSFYDPVYTLLSANKAIFERIGPTSAARINGLFNDEETAEVWRKLSEEVVVPNNLRICEIIQGQLHYLTPSDDESIYLEFLTHAHAYKVFKQEAYEAYRLFPFPKSVYDVVKQSRAELKSSLTRVYSQRK</sequence>
<keyword evidence="2" id="KW-1185">Reference proteome</keyword>